<keyword evidence="2" id="KW-1133">Transmembrane helix</keyword>
<feature type="compositionally biased region" description="Polar residues" evidence="1">
    <location>
        <begin position="112"/>
        <end position="129"/>
    </location>
</feature>
<organism evidence="3 4">
    <name type="scientific">Syphacia muris</name>
    <dbReference type="NCBI Taxonomy" id="451379"/>
    <lineage>
        <taxon>Eukaryota</taxon>
        <taxon>Metazoa</taxon>
        <taxon>Ecdysozoa</taxon>
        <taxon>Nematoda</taxon>
        <taxon>Chromadorea</taxon>
        <taxon>Rhabditida</taxon>
        <taxon>Spirurina</taxon>
        <taxon>Oxyuridomorpha</taxon>
        <taxon>Oxyuroidea</taxon>
        <taxon>Oxyuridae</taxon>
        <taxon>Syphacia</taxon>
    </lineage>
</organism>
<evidence type="ECO:0000256" key="1">
    <source>
        <dbReference type="SAM" id="MobiDB-lite"/>
    </source>
</evidence>
<reference evidence="4" key="1">
    <citation type="submission" date="2017-02" db="UniProtKB">
        <authorList>
            <consortium name="WormBaseParasite"/>
        </authorList>
    </citation>
    <scope>IDENTIFICATION</scope>
</reference>
<dbReference type="PANTHER" id="PTHR34929">
    <property type="entry name" value="ZGC:153157"/>
    <property type="match status" value="1"/>
</dbReference>
<evidence type="ECO:0000313" key="4">
    <source>
        <dbReference type="WBParaSite" id="SMUV_0001045501-mRNA-1"/>
    </source>
</evidence>
<evidence type="ECO:0000256" key="2">
    <source>
        <dbReference type="SAM" id="Phobius"/>
    </source>
</evidence>
<dbReference type="PANTHER" id="PTHR34929:SF1">
    <property type="entry name" value="INAF MOTIF CONTAINING 2"/>
    <property type="match status" value="1"/>
</dbReference>
<proteinExistence type="predicted"/>
<evidence type="ECO:0000313" key="3">
    <source>
        <dbReference type="Proteomes" id="UP000046393"/>
    </source>
</evidence>
<keyword evidence="2" id="KW-0472">Membrane</keyword>
<accession>A0A0N5AZM9</accession>
<feature type="transmembrane region" description="Helical" evidence="2">
    <location>
        <begin position="29"/>
        <end position="55"/>
    </location>
</feature>
<dbReference type="WBParaSite" id="SMUV_0001045501-mRNA-1">
    <property type="protein sequence ID" value="SMUV_0001045501-mRNA-1"/>
    <property type="gene ID" value="SMUV_0001045501"/>
</dbReference>
<name>A0A0N5AZM9_9BILA</name>
<keyword evidence="3" id="KW-1185">Reference proteome</keyword>
<sequence length="129" mass="14758">MNSTRQRTKQPIYTSDKRAKFTQRESKKWIRFATVVGYIFFVSLPALALSIYYIYIWDPKYIEMNPILDEANYSEYTLSSVKNAFTNTTKHIIEGDQVAKKSSAPSSVSSQQLNQTSDNPRLSNSGKES</sequence>
<dbReference type="InterPro" id="IPR029162">
    <property type="entry name" value="InaF-motif"/>
</dbReference>
<feature type="compositionally biased region" description="Low complexity" evidence="1">
    <location>
        <begin position="100"/>
        <end position="111"/>
    </location>
</feature>
<protein>
    <submittedName>
        <fullName evidence="4">Phosphate ABC transporter, permease protein PstA</fullName>
    </submittedName>
</protein>
<feature type="region of interest" description="Disordered" evidence="1">
    <location>
        <begin position="96"/>
        <end position="129"/>
    </location>
</feature>
<dbReference type="Proteomes" id="UP000046393">
    <property type="component" value="Unplaced"/>
</dbReference>
<dbReference type="AlphaFoldDB" id="A0A0N5AZM9"/>
<dbReference type="Pfam" id="PF15018">
    <property type="entry name" value="InaF-motif"/>
    <property type="match status" value="1"/>
</dbReference>
<keyword evidence="2" id="KW-0812">Transmembrane</keyword>